<dbReference type="Proteomes" id="UP000030745">
    <property type="component" value="Unassembled WGS sequence"/>
</dbReference>
<keyword evidence="3" id="KW-1185">Reference proteome</keyword>
<dbReference type="InterPro" id="IPR013594">
    <property type="entry name" value="Dynein_heavy_tail"/>
</dbReference>
<gene>
    <name evidence="2" type="ORF">SPRG_12952</name>
</gene>
<sequence length="111" mass="12593">MAKATPSEIPALLPKLLTSIRLIWMYSRYYNTEDRITSLLRKVSNEIIALSAKTISLRDIFDGDVVRSIRNLEETIACGVAWKTIYANVTSAVQREGALKWHFDDTSIFAQ</sequence>
<protein>
    <recommendedName>
        <fullName evidence="1">Dynein heavy chain tail domain-containing protein</fullName>
    </recommendedName>
</protein>
<dbReference type="VEuPathDB" id="FungiDB:SPRG_12952"/>
<dbReference type="Pfam" id="PF08385">
    <property type="entry name" value="DHC_N1"/>
    <property type="match status" value="1"/>
</dbReference>
<proteinExistence type="predicted"/>
<dbReference type="RefSeq" id="XP_012208168.1">
    <property type="nucleotide sequence ID" value="XM_012352778.1"/>
</dbReference>
<evidence type="ECO:0000313" key="2">
    <source>
        <dbReference type="EMBL" id="KDO21171.1"/>
    </source>
</evidence>
<accession>A0A067C3T0</accession>
<reference evidence="2 3" key="1">
    <citation type="journal article" date="2013" name="PLoS Genet.">
        <title>Distinctive expansion of potential virulence genes in the genome of the oomycete fish pathogen Saprolegnia parasitica.</title>
        <authorList>
            <person name="Jiang R.H."/>
            <person name="de Bruijn I."/>
            <person name="Haas B.J."/>
            <person name="Belmonte R."/>
            <person name="Lobach L."/>
            <person name="Christie J."/>
            <person name="van den Ackerveken G."/>
            <person name="Bottin A."/>
            <person name="Bulone V."/>
            <person name="Diaz-Moreno S.M."/>
            <person name="Dumas B."/>
            <person name="Fan L."/>
            <person name="Gaulin E."/>
            <person name="Govers F."/>
            <person name="Grenville-Briggs L.J."/>
            <person name="Horner N.R."/>
            <person name="Levin J.Z."/>
            <person name="Mammella M."/>
            <person name="Meijer H.J."/>
            <person name="Morris P."/>
            <person name="Nusbaum C."/>
            <person name="Oome S."/>
            <person name="Phillips A.J."/>
            <person name="van Rooyen D."/>
            <person name="Rzeszutek E."/>
            <person name="Saraiva M."/>
            <person name="Secombes C.J."/>
            <person name="Seidl M.F."/>
            <person name="Snel B."/>
            <person name="Stassen J.H."/>
            <person name="Sykes S."/>
            <person name="Tripathy S."/>
            <person name="van den Berg H."/>
            <person name="Vega-Arreguin J.C."/>
            <person name="Wawra S."/>
            <person name="Young S.K."/>
            <person name="Zeng Q."/>
            <person name="Dieguez-Uribeondo J."/>
            <person name="Russ C."/>
            <person name="Tyler B.M."/>
            <person name="van West P."/>
        </authorList>
    </citation>
    <scope>NUCLEOTIDE SEQUENCE [LARGE SCALE GENOMIC DNA]</scope>
    <source>
        <strain evidence="2 3">CBS 223.65</strain>
    </source>
</reference>
<dbReference type="EMBL" id="KK583294">
    <property type="protein sequence ID" value="KDO21171.1"/>
    <property type="molecule type" value="Genomic_DNA"/>
</dbReference>
<dbReference type="KEGG" id="spar:SPRG_12952"/>
<name>A0A067C3T0_SAPPC</name>
<dbReference type="OrthoDB" id="5593012at2759"/>
<feature type="non-terminal residue" evidence="2">
    <location>
        <position position="111"/>
    </location>
</feature>
<evidence type="ECO:0000259" key="1">
    <source>
        <dbReference type="Pfam" id="PF08385"/>
    </source>
</evidence>
<feature type="domain" description="Dynein heavy chain tail" evidence="1">
    <location>
        <begin position="3"/>
        <end position="111"/>
    </location>
</feature>
<dbReference type="STRING" id="695850.A0A067C3T0"/>
<dbReference type="GeneID" id="24134866"/>
<organism evidence="2 3">
    <name type="scientific">Saprolegnia parasitica (strain CBS 223.65)</name>
    <dbReference type="NCBI Taxonomy" id="695850"/>
    <lineage>
        <taxon>Eukaryota</taxon>
        <taxon>Sar</taxon>
        <taxon>Stramenopiles</taxon>
        <taxon>Oomycota</taxon>
        <taxon>Saprolegniomycetes</taxon>
        <taxon>Saprolegniales</taxon>
        <taxon>Saprolegniaceae</taxon>
        <taxon>Saprolegnia</taxon>
    </lineage>
</organism>
<evidence type="ECO:0000313" key="3">
    <source>
        <dbReference type="Proteomes" id="UP000030745"/>
    </source>
</evidence>
<dbReference type="AlphaFoldDB" id="A0A067C3T0"/>